<gene>
    <name evidence="1" type="ORF">G2W53_034190</name>
</gene>
<dbReference type="AlphaFoldDB" id="A0A834WDI7"/>
<sequence length="25" mass="2764">MGKFVVWVGPNELAKTKLANHYSSS</sequence>
<comment type="caution">
    <text evidence="1">The sequence shown here is derived from an EMBL/GenBank/DDBJ whole genome shotgun (WGS) entry which is preliminary data.</text>
</comment>
<keyword evidence="2" id="KW-1185">Reference proteome</keyword>
<name>A0A834WDI7_9FABA</name>
<protein>
    <submittedName>
        <fullName evidence="1">Uncharacterized protein</fullName>
    </submittedName>
</protein>
<accession>A0A834WDI7</accession>
<organism evidence="1 2">
    <name type="scientific">Senna tora</name>
    <dbReference type="NCBI Taxonomy" id="362788"/>
    <lineage>
        <taxon>Eukaryota</taxon>
        <taxon>Viridiplantae</taxon>
        <taxon>Streptophyta</taxon>
        <taxon>Embryophyta</taxon>
        <taxon>Tracheophyta</taxon>
        <taxon>Spermatophyta</taxon>
        <taxon>Magnoliopsida</taxon>
        <taxon>eudicotyledons</taxon>
        <taxon>Gunneridae</taxon>
        <taxon>Pentapetalae</taxon>
        <taxon>rosids</taxon>
        <taxon>fabids</taxon>
        <taxon>Fabales</taxon>
        <taxon>Fabaceae</taxon>
        <taxon>Caesalpinioideae</taxon>
        <taxon>Cassia clade</taxon>
        <taxon>Senna</taxon>
    </lineage>
</organism>
<evidence type="ECO:0000313" key="1">
    <source>
        <dbReference type="EMBL" id="KAF7813214.1"/>
    </source>
</evidence>
<proteinExistence type="predicted"/>
<reference evidence="1" key="1">
    <citation type="submission" date="2020-09" db="EMBL/GenBank/DDBJ databases">
        <title>Genome-Enabled Discovery of Anthraquinone Biosynthesis in Senna tora.</title>
        <authorList>
            <person name="Kang S.-H."/>
            <person name="Pandey R.P."/>
            <person name="Lee C.-M."/>
            <person name="Sim J.-S."/>
            <person name="Jeong J.-T."/>
            <person name="Choi B.-S."/>
            <person name="Jung M."/>
            <person name="Ginzburg D."/>
            <person name="Zhao K."/>
            <person name="Won S.Y."/>
            <person name="Oh T.-J."/>
            <person name="Yu Y."/>
            <person name="Kim N.-H."/>
            <person name="Lee O.R."/>
            <person name="Lee T.-H."/>
            <person name="Bashyal P."/>
            <person name="Kim T.-S."/>
            <person name="Lee W.-H."/>
            <person name="Kawkins C."/>
            <person name="Kim C.-K."/>
            <person name="Kim J.S."/>
            <person name="Ahn B.O."/>
            <person name="Rhee S.Y."/>
            <person name="Sohng J.K."/>
        </authorList>
    </citation>
    <scope>NUCLEOTIDE SEQUENCE</scope>
    <source>
        <tissue evidence="1">Leaf</tissue>
    </source>
</reference>
<dbReference type="EMBL" id="JAAIUW010000010">
    <property type="protein sequence ID" value="KAF7813214.1"/>
    <property type="molecule type" value="Genomic_DNA"/>
</dbReference>
<dbReference type="Proteomes" id="UP000634136">
    <property type="component" value="Unassembled WGS sequence"/>
</dbReference>
<evidence type="ECO:0000313" key="2">
    <source>
        <dbReference type="Proteomes" id="UP000634136"/>
    </source>
</evidence>